<gene>
    <name evidence="6" type="ORF">CSPHI_01400</name>
</gene>
<dbReference type="Pfam" id="PF25833">
    <property type="entry name" value="Fn3_SaeA_3rd"/>
    <property type="match status" value="1"/>
</dbReference>
<proteinExistence type="predicted"/>
<accession>A0A1L7CVX7</accession>
<name>A0A1L7CVX7_9CORY</name>
<organism evidence="6 7">
    <name type="scientific">Corynebacterium sphenisci DSM 44792</name>
    <dbReference type="NCBI Taxonomy" id="1437874"/>
    <lineage>
        <taxon>Bacteria</taxon>
        <taxon>Bacillati</taxon>
        <taxon>Actinomycetota</taxon>
        <taxon>Actinomycetes</taxon>
        <taxon>Mycobacteriales</taxon>
        <taxon>Corynebacteriaceae</taxon>
        <taxon>Corynebacterium</taxon>
    </lineage>
</organism>
<evidence type="ECO:0000259" key="2">
    <source>
        <dbReference type="Pfam" id="PF25832"/>
    </source>
</evidence>
<evidence type="ECO:0000313" key="7">
    <source>
        <dbReference type="Proteomes" id="UP000185469"/>
    </source>
</evidence>
<feature type="compositionally biased region" description="Low complexity" evidence="1">
    <location>
        <begin position="82"/>
        <end position="116"/>
    </location>
</feature>
<feature type="domain" description="SaeA first Fn3-like" evidence="2">
    <location>
        <begin position="178"/>
        <end position="263"/>
    </location>
</feature>
<dbReference type="Pfam" id="PF25835">
    <property type="entry name" value="Fn3_SaeA_5th"/>
    <property type="match status" value="1"/>
</dbReference>
<feature type="compositionally biased region" description="Low complexity" evidence="1">
    <location>
        <begin position="56"/>
        <end position="70"/>
    </location>
</feature>
<dbReference type="InterPro" id="IPR058694">
    <property type="entry name" value="Fn3_SaeA_4th"/>
</dbReference>
<dbReference type="InterPro" id="IPR058692">
    <property type="entry name" value="Fn3_SaeA_2nd"/>
</dbReference>
<dbReference type="Proteomes" id="UP000185469">
    <property type="component" value="Chromosome"/>
</dbReference>
<dbReference type="OrthoDB" id="4362456at2"/>
<sequence length="735" mass="76810">MPMGEAEGLTREIAQVPEYILRAIIREGEPDEGTIRRMLPTRHRHLAAEIRRRLVGGPAEPAAGAADPAGGPEPDPAPAPAPAGFTARRPAEPPAEAAAEPPAGEAAPAPAAAAPDPARPVNPVVAEFDELTAGGAADAAVMDPADALPATGEHFAQYLGGAAEPIGEVRVRRRPVAGGARIELTWADPPGVAEPVRIYRVIAADGEARPNPDEGPLALTTVGHGYVEAEREGVAFRHYQVWLNAGADLRAALDAQPRLVGEDIAVAPVPGFVTRVSQGVVEGTWATVPGYAGIRVYAAPAADPGPLEVPGNLLAEGVTARGFEHRAPVRGAAMRYRLVPEVEFRGRRVVAAAGGRVAEVHVPAELAAVELQLCERFTDAGGDDRIALSWYAPAAGVVRIYLGDRSPAPDLSFEQVPEEALARDPALAPANLVGSYAPGPEGAQRDERVMWPAGLDEVHLTPVTVVDGRAAVGVTRVLQRVAPIRDAALAERGAGQLITFAWPAGAAMVKVETAPLGAADAADRVFRGELDEAGYRRAGGIRLRLDPFGATVTLTPRSIYAGRETAAEPTVLAYRGLRTYRWRLEPDPRGLLLRLWCSGAEDRNPPRFQLVHHPTRLPLCPEDAAEAGAGVLRTTPVEAGTGRALAEPGIVLAPDALAGGYDAAAAGPAWLVAAGELSRLRPGQWLRPFILDGDTGGPAAAGADPAAAAAAGPRRILVDDAAVDTMHLPPENWRS</sequence>
<evidence type="ECO:0000313" key="6">
    <source>
        <dbReference type="EMBL" id="APT89961.1"/>
    </source>
</evidence>
<evidence type="ECO:0000259" key="5">
    <source>
        <dbReference type="Pfam" id="PF25835"/>
    </source>
</evidence>
<feature type="domain" description="SaeA fourth Fn3-like" evidence="5">
    <location>
        <begin position="484"/>
        <end position="572"/>
    </location>
</feature>
<dbReference type="InterPro" id="IPR058691">
    <property type="entry name" value="Fn3_SaeA_1st"/>
</dbReference>
<feature type="domain" description="SaeA third Fn3-like" evidence="4">
    <location>
        <begin position="379"/>
        <end position="475"/>
    </location>
</feature>
<feature type="region of interest" description="Disordered" evidence="1">
    <location>
        <begin position="53"/>
        <end position="120"/>
    </location>
</feature>
<protein>
    <submittedName>
        <fullName evidence="6">Uncharacterized protein</fullName>
    </submittedName>
</protein>
<dbReference type="RefSeq" id="WP_075691159.1">
    <property type="nucleotide sequence ID" value="NZ_CP009248.1"/>
</dbReference>
<dbReference type="KEGG" id="csph:CSPHI_01400"/>
<dbReference type="Pfam" id="PF25832">
    <property type="entry name" value="Fn3_SaeA_2nd"/>
    <property type="match status" value="1"/>
</dbReference>
<keyword evidence="7" id="KW-1185">Reference proteome</keyword>
<dbReference type="InterPro" id="IPR058693">
    <property type="entry name" value="Fn3_SaeA_3rd"/>
</dbReference>
<dbReference type="STRING" id="1437874.CSPHI_01400"/>
<evidence type="ECO:0000259" key="4">
    <source>
        <dbReference type="Pfam" id="PF25834"/>
    </source>
</evidence>
<dbReference type="EMBL" id="CP009248">
    <property type="protein sequence ID" value="APT89961.1"/>
    <property type="molecule type" value="Genomic_DNA"/>
</dbReference>
<feature type="domain" description="SaeA second Fn3-like" evidence="3">
    <location>
        <begin position="272"/>
        <end position="351"/>
    </location>
</feature>
<evidence type="ECO:0000259" key="3">
    <source>
        <dbReference type="Pfam" id="PF25833"/>
    </source>
</evidence>
<dbReference type="AlphaFoldDB" id="A0A1L7CVX7"/>
<evidence type="ECO:0000256" key="1">
    <source>
        <dbReference type="SAM" id="MobiDB-lite"/>
    </source>
</evidence>
<feature type="compositionally biased region" description="Pro residues" evidence="1">
    <location>
        <begin position="71"/>
        <end position="81"/>
    </location>
</feature>
<dbReference type="Pfam" id="PF25834">
    <property type="entry name" value="Fn3_SaeA_4th"/>
    <property type="match status" value="1"/>
</dbReference>
<reference evidence="6 7" key="1">
    <citation type="submission" date="2014-08" db="EMBL/GenBank/DDBJ databases">
        <title>Complete genome sequence of Corynebacterium sphenisci CECT 5990(T) (=DSM 44792(T)), isolated from healthy wild penguins.</title>
        <authorList>
            <person name="Ruckert C."/>
            <person name="Albersmeier A."/>
            <person name="Winkler A."/>
            <person name="Kalinowski J."/>
        </authorList>
    </citation>
    <scope>NUCLEOTIDE SEQUENCE [LARGE SCALE GENOMIC DNA]</scope>
    <source>
        <strain evidence="6 7">DSM 44792</strain>
    </source>
</reference>